<name>A0A7C3KHR6_9CYAN</name>
<evidence type="ECO:0000313" key="1">
    <source>
        <dbReference type="EMBL" id="HFN00169.1"/>
    </source>
</evidence>
<comment type="caution">
    <text evidence="1">The sequence shown here is derived from an EMBL/GenBank/DDBJ whole genome shotgun (WGS) entry which is preliminary data.</text>
</comment>
<dbReference type="AlphaFoldDB" id="A0A7C3KHR6"/>
<proteinExistence type="predicted"/>
<accession>A0A7C3KHR6</accession>
<dbReference type="EMBL" id="DSRU01000297">
    <property type="protein sequence ID" value="HFN00169.1"/>
    <property type="molecule type" value="Genomic_DNA"/>
</dbReference>
<organism evidence="1">
    <name type="scientific">Oscillatoriales cyanobacterium SpSt-418</name>
    <dbReference type="NCBI Taxonomy" id="2282169"/>
    <lineage>
        <taxon>Bacteria</taxon>
        <taxon>Bacillati</taxon>
        <taxon>Cyanobacteriota</taxon>
        <taxon>Cyanophyceae</taxon>
        <taxon>Oscillatoriophycideae</taxon>
        <taxon>Oscillatoriales</taxon>
    </lineage>
</organism>
<reference evidence="1" key="1">
    <citation type="journal article" date="2020" name="mSystems">
        <title>Genome- and Community-Level Interaction Insights into Carbon Utilization and Element Cycling Functions of Hydrothermarchaeota in Hydrothermal Sediment.</title>
        <authorList>
            <person name="Zhou Z."/>
            <person name="Liu Y."/>
            <person name="Xu W."/>
            <person name="Pan J."/>
            <person name="Luo Z.H."/>
            <person name="Li M."/>
        </authorList>
    </citation>
    <scope>NUCLEOTIDE SEQUENCE [LARGE SCALE GENOMIC DNA]</scope>
    <source>
        <strain evidence="1">SpSt-418</strain>
    </source>
</reference>
<sequence length="74" mass="8287">MINVIGQVPPQLKETSLMTLTFLGQPYETNEIEISPLPSEQTGRYRGASTRFSTSRVAPRANVQLIYRGVSYAR</sequence>
<dbReference type="InterPro" id="IPR025458">
    <property type="entry name" value="DUF4278"/>
</dbReference>
<protein>
    <submittedName>
        <fullName evidence="1">DUF4278 domain-containing protein</fullName>
    </submittedName>
</protein>
<gene>
    <name evidence="1" type="ORF">ENR64_20915</name>
</gene>
<dbReference type="Pfam" id="PF14105">
    <property type="entry name" value="DUF4278"/>
    <property type="match status" value="1"/>
</dbReference>